<protein>
    <recommendedName>
        <fullName evidence="9">Major facilitator superfamily (MFS) profile domain-containing protein</fullName>
    </recommendedName>
</protein>
<comment type="caution">
    <text evidence="10">The sequence shown here is derived from an EMBL/GenBank/DDBJ whole genome shotgun (WGS) entry which is preliminary data.</text>
</comment>
<dbReference type="PANTHER" id="PTHR23501:SF12">
    <property type="entry name" value="MAJOR FACILITATOR SUPERFAMILY (MFS) PROFILE DOMAIN-CONTAINING PROTEIN-RELATED"/>
    <property type="match status" value="1"/>
</dbReference>
<evidence type="ECO:0000256" key="3">
    <source>
        <dbReference type="ARBA" id="ARBA00022448"/>
    </source>
</evidence>
<feature type="transmembrane region" description="Helical" evidence="8">
    <location>
        <begin position="404"/>
        <end position="422"/>
    </location>
</feature>
<dbReference type="InterPro" id="IPR011701">
    <property type="entry name" value="MFS"/>
</dbReference>
<keyword evidence="4 8" id="KW-0812">Transmembrane</keyword>
<dbReference type="PANTHER" id="PTHR23501">
    <property type="entry name" value="MAJOR FACILITATOR SUPERFAMILY"/>
    <property type="match status" value="1"/>
</dbReference>
<feature type="domain" description="Major facilitator superfamily (MFS) profile" evidence="9">
    <location>
        <begin position="98"/>
        <end position="597"/>
    </location>
</feature>
<keyword evidence="3" id="KW-0813">Transport</keyword>
<proteinExistence type="inferred from homology"/>
<dbReference type="Pfam" id="PF07690">
    <property type="entry name" value="MFS_1"/>
    <property type="match status" value="1"/>
</dbReference>
<comment type="subcellular location">
    <subcellularLocation>
        <location evidence="1">Membrane</location>
        <topology evidence="1">Multi-pass membrane protein</topology>
    </subcellularLocation>
</comment>
<keyword evidence="11" id="KW-1185">Reference proteome</keyword>
<dbReference type="EMBL" id="SKBQ01000017">
    <property type="protein sequence ID" value="TPX16489.1"/>
    <property type="molecule type" value="Genomic_DNA"/>
</dbReference>
<evidence type="ECO:0000256" key="8">
    <source>
        <dbReference type="SAM" id="Phobius"/>
    </source>
</evidence>
<accession>A0A507BGN5</accession>
<feature type="region of interest" description="Disordered" evidence="7">
    <location>
        <begin position="63"/>
        <end position="86"/>
    </location>
</feature>
<dbReference type="InParanoid" id="A0A507BGN5"/>
<dbReference type="GO" id="GO:0005886">
    <property type="term" value="C:plasma membrane"/>
    <property type="evidence" value="ECO:0007669"/>
    <property type="project" value="TreeGrafter"/>
</dbReference>
<evidence type="ECO:0000313" key="10">
    <source>
        <dbReference type="EMBL" id="TPX16489.1"/>
    </source>
</evidence>
<evidence type="ECO:0000256" key="6">
    <source>
        <dbReference type="ARBA" id="ARBA00023136"/>
    </source>
</evidence>
<feature type="region of interest" description="Disordered" evidence="7">
    <location>
        <begin position="1"/>
        <end position="45"/>
    </location>
</feature>
<dbReference type="RefSeq" id="XP_030998200.1">
    <property type="nucleotide sequence ID" value="XM_031138121.1"/>
</dbReference>
<gene>
    <name evidence="10" type="ORF">E0L32_003783</name>
</gene>
<dbReference type="PROSITE" id="PS50850">
    <property type="entry name" value="MFS"/>
    <property type="match status" value="1"/>
</dbReference>
<evidence type="ECO:0000259" key="9">
    <source>
        <dbReference type="PROSITE" id="PS50850"/>
    </source>
</evidence>
<dbReference type="SUPFAM" id="SSF103473">
    <property type="entry name" value="MFS general substrate transporter"/>
    <property type="match status" value="1"/>
</dbReference>
<evidence type="ECO:0000256" key="1">
    <source>
        <dbReference type="ARBA" id="ARBA00004141"/>
    </source>
</evidence>
<dbReference type="InterPro" id="IPR020846">
    <property type="entry name" value="MFS_dom"/>
</dbReference>
<feature type="transmembrane region" description="Helical" evidence="8">
    <location>
        <begin position="188"/>
        <end position="209"/>
    </location>
</feature>
<evidence type="ECO:0000256" key="7">
    <source>
        <dbReference type="SAM" id="MobiDB-lite"/>
    </source>
</evidence>
<evidence type="ECO:0000256" key="4">
    <source>
        <dbReference type="ARBA" id="ARBA00022692"/>
    </source>
</evidence>
<dbReference type="InterPro" id="IPR036259">
    <property type="entry name" value="MFS_trans_sf"/>
</dbReference>
<keyword evidence="5 8" id="KW-1133">Transmembrane helix</keyword>
<feature type="transmembrane region" description="Helical" evidence="8">
    <location>
        <begin position="162"/>
        <end position="182"/>
    </location>
</feature>
<reference evidence="10 11" key="1">
    <citation type="submission" date="2019-06" db="EMBL/GenBank/DDBJ databases">
        <title>Draft genome sequence of the filamentous fungus Phialemoniopsis curvata isolated from diesel fuel.</title>
        <authorList>
            <person name="Varaljay V.A."/>
            <person name="Lyon W.J."/>
            <person name="Crouch A.L."/>
            <person name="Drake C.E."/>
            <person name="Hollomon J.M."/>
            <person name="Nadeau L.J."/>
            <person name="Nunn H.S."/>
            <person name="Stevenson B.S."/>
            <person name="Bojanowski C.L."/>
            <person name="Crookes-Goodson W.J."/>
        </authorList>
    </citation>
    <scope>NUCLEOTIDE SEQUENCE [LARGE SCALE GENOMIC DNA]</scope>
    <source>
        <strain evidence="10 11">D216</strain>
    </source>
</reference>
<feature type="compositionally biased region" description="Basic and acidic residues" evidence="7">
    <location>
        <begin position="13"/>
        <end position="45"/>
    </location>
</feature>
<feature type="transmembrane region" description="Helical" evidence="8">
    <location>
        <begin position="573"/>
        <end position="590"/>
    </location>
</feature>
<dbReference type="Proteomes" id="UP000319257">
    <property type="component" value="Unassembled WGS sequence"/>
</dbReference>
<organism evidence="10 11">
    <name type="scientific">Thyridium curvatum</name>
    <dbReference type="NCBI Taxonomy" id="1093900"/>
    <lineage>
        <taxon>Eukaryota</taxon>
        <taxon>Fungi</taxon>
        <taxon>Dikarya</taxon>
        <taxon>Ascomycota</taxon>
        <taxon>Pezizomycotina</taxon>
        <taxon>Sordariomycetes</taxon>
        <taxon>Sordariomycetidae</taxon>
        <taxon>Thyridiales</taxon>
        <taxon>Thyridiaceae</taxon>
        <taxon>Thyridium</taxon>
    </lineage>
</organism>
<feature type="compositionally biased region" description="Polar residues" evidence="7">
    <location>
        <begin position="1"/>
        <end position="11"/>
    </location>
</feature>
<feature type="transmembrane region" description="Helical" evidence="8">
    <location>
        <begin position="221"/>
        <end position="240"/>
    </location>
</feature>
<dbReference type="GeneID" id="41971230"/>
<name>A0A507BGN5_9PEZI</name>
<comment type="similarity">
    <text evidence="2">Belongs to the major facilitator superfamily. TCR/Tet family.</text>
</comment>
<feature type="transmembrane region" description="Helical" evidence="8">
    <location>
        <begin position="324"/>
        <end position="345"/>
    </location>
</feature>
<dbReference type="OrthoDB" id="10021397at2759"/>
<feature type="transmembrane region" description="Helical" evidence="8">
    <location>
        <begin position="252"/>
        <end position="271"/>
    </location>
</feature>
<sequence>METPSASSGDSISIEKRETNNQEGEHTDIEANKKHLQTDGELRSDNDLARRLTEILIEDGSRPRSSLAEFRAPEDPEGSGENDTGRIERPSGWRWWLVCFAVYSSCTMYGLDTTIAGEVQAAVIDTFHDVSQIAWLGAGFLLGSTASILPYGALYNSFNQKWLYIGGVVLFEAGSALCGGAPSMNALIVGRVIAGVGGTGIYLGSLNYLTALTPPKNRGVYVTFVGFSWGIGCILGPIVGGLFSDSNATWRWAFYINLVIAAVTAPIYLFLFPNIRSSLGLSVKARLASFDYLGFILSMGFWVCYSLGFLSAGSIWPWHDGRTIATIVVFGMLLIAYGVQQTFSILTTPTTRSFPVHLLKSRTQVLLYITTAAAMTGVQLPIYYIPIYFQFVRDDTAIEAAVRLLPFIIVLITSNLLTGYLLPRIKYYIGIYIVSGVLLTIAGALYYVYLDPSTQPGAIYGINVLAGVGAGPAINIGFPIATLKAHARDAVHAITLQNFAQLSAGTIALVIGGQVFQTTSVKNLGAVLGPAGYTQDQIRQAVAGGRSDVFRGLTGELRERATLAITDAIRQDFVLVIVAGAVFLVAGLAMRRERLFP</sequence>
<feature type="transmembrane region" description="Helical" evidence="8">
    <location>
        <begin position="429"/>
        <end position="449"/>
    </location>
</feature>
<feature type="transmembrane region" description="Helical" evidence="8">
    <location>
        <begin position="292"/>
        <end position="318"/>
    </location>
</feature>
<keyword evidence="6 8" id="KW-0472">Membrane</keyword>
<evidence type="ECO:0000313" key="11">
    <source>
        <dbReference type="Proteomes" id="UP000319257"/>
    </source>
</evidence>
<dbReference type="AlphaFoldDB" id="A0A507BGN5"/>
<evidence type="ECO:0000256" key="2">
    <source>
        <dbReference type="ARBA" id="ARBA00007520"/>
    </source>
</evidence>
<feature type="transmembrane region" description="Helical" evidence="8">
    <location>
        <begin position="133"/>
        <end position="155"/>
    </location>
</feature>
<dbReference type="GO" id="GO:0022857">
    <property type="term" value="F:transmembrane transporter activity"/>
    <property type="evidence" value="ECO:0007669"/>
    <property type="project" value="InterPro"/>
</dbReference>
<feature type="transmembrane region" description="Helical" evidence="8">
    <location>
        <begin position="93"/>
        <end position="111"/>
    </location>
</feature>
<evidence type="ECO:0000256" key="5">
    <source>
        <dbReference type="ARBA" id="ARBA00022989"/>
    </source>
</evidence>
<feature type="transmembrane region" description="Helical" evidence="8">
    <location>
        <begin position="365"/>
        <end position="384"/>
    </location>
</feature>
<dbReference type="Gene3D" id="1.20.1250.20">
    <property type="entry name" value="MFS general substrate transporter like domains"/>
    <property type="match status" value="2"/>
</dbReference>